<protein>
    <submittedName>
        <fullName evidence="3">Uncharacterized protein</fullName>
    </submittedName>
</protein>
<dbReference type="Proteomes" id="UP000284375">
    <property type="component" value="Unassembled WGS sequence"/>
</dbReference>
<dbReference type="EMBL" id="LJZO01000030">
    <property type="protein sequence ID" value="ROV93931.1"/>
    <property type="molecule type" value="Genomic_DNA"/>
</dbReference>
<feature type="coiled-coil region" evidence="1">
    <location>
        <begin position="258"/>
        <end position="292"/>
    </location>
</feature>
<sequence length="795" mass="87137">MVDSQAERLDLEMLSANLNQPEALQCCCGKTDCVFLKHNCSVLDSVEKDVHTAARLGQALLARHEAFMASAENERFEMQSRIEQLETDKKSLEAENARTIQENRALLDQLEVLNNTVTDSETHIRSLEATLQSSEQTIRKLEAAEARAAEMENQIADLEAEQATLHNTLITTESEAKSAMHRWRKAERGISDLQEKLEKMEREAREERERHAEVMSRMEKQRAMEKDLNTAAGRLKGAAAAKTLTDGKDGGTVVSHFVRDLLQDNANLQLGMAELRELLMNSNDEIQNLREQLLFHQPAGDGEESTTSTLRSELGPEDEEPTSPKSPSRPQPSTSVSQELHIHHHYHVSRPVEPKKQKKKRQNPISTVFAPPRAFSPSPPPNTSPAQWRLQNAATAPSYMSHSVKDSISTAPSTRWSVFSEQQSDFAPSSAPSSPTSNRRPSVFDRGGYETSYPTSPVTSVDPASPAWTRQHKKQPSNTSIRQFSAPRPLFLGLPQINTGFLDVPGNKRPSRFTEDRTAVLAPAVEDVTSLTTSAIPSEESTESSMESSDALPSMPRTPTFDDSFASSPRTRLHRVTSQESIMSLSGGLDIHTLKARPSQLTLRPLGAATADIGLSDVVARPILARGCTEGKRGSVVLRDNLLSIPDLLSAGRSVSETMVSNSFAAPAEGQQRSSSSGGLGKLVGWRPWLSSNSKQPDDASSTPTSDRSRSVSPNTPSTTSPSSSIREIPRSRSDSPMTKPPKEAAFSPRSFGINQPGAIPGFQKYLAFHQRREPPSKVVPDVVDTEALQEGLAE</sequence>
<feature type="compositionally biased region" description="Low complexity" evidence="2">
    <location>
        <begin position="427"/>
        <end position="441"/>
    </location>
</feature>
<name>A0A423VS85_CYTCH</name>
<feature type="compositionally biased region" description="Low complexity" evidence="2">
    <location>
        <begin position="711"/>
        <end position="727"/>
    </location>
</feature>
<keyword evidence="4" id="KW-1185">Reference proteome</keyword>
<feature type="coiled-coil region" evidence="1">
    <location>
        <begin position="68"/>
        <end position="221"/>
    </location>
</feature>
<keyword evidence="1" id="KW-0175">Coiled coil</keyword>
<feature type="region of interest" description="Disordered" evidence="2">
    <location>
        <begin position="686"/>
        <end position="759"/>
    </location>
</feature>
<evidence type="ECO:0000256" key="1">
    <source>
        <dbReference type="SAM" id="Coils"/>
    </source>
</evidence>
<dbReference type="AlphaFoldDB" id="A0A423VS85"/>
<comment type="caution">
    <text evidence="3">The sequence shown here is derived from an EMBL/GenBank/DDBJ whole genome shotgun (WGS) entry which is preliminary data.</text>
</comment>
<organism evidence="3 4">
    <name type="scientific">Cytospora chrysosperma</name>
    <name type="common">Cytospora canker fungus</name>
    <name type="synonym">Sphaeria chrysosperma</name>
    <dbReference type="NCBI Taxonomy" id="252740"/>
    <lineage>
        <taxon>Eukaryota</taxon>
        <taxon>Fungi</taxon>
        <taxon>Dikarya</taxon>
        <taxon>Ascomycota</taxon>
        <taxon>Pezizomycotina</taxon>
        <taxon>Sordariomycetes</taxon>
        <taxon>Sordariomycetidae</taxon>
        <taxon>Diaporthales</taxon>
        <taxon>Cytosporaceae</taxon>
        <taxon>Cytospora</taxon>
    </lineage>
</organism>
<dbReference type="STRING" id="252740.A0A423VS85"/>
<feature type="region of interest" description="Disordered" evidence="2">
    <location>
        <begin position="420"/>
        <end position="481"/>
    </location>
</feature>
<feature type="region of interest" description="Disordered" evidence="2">
    <location>
        <begin position="530"/>
        <end position="571"/>
    </location>
</feature>
<evidence type="ECO:0000256" key="2">
    <source>
        <dbReference type="SAM" id="MobiDB-lite"/>
    </source>
</evidence>
<dbReference type="Gene3D" id="1.10.287.1490">
    <property type="match status" value="1"/>
</dbReference>
<feature type="region of interest" description="Disordered" evidence="2">
    <location>
        <begin position="297"/>
        <end position="387"/>
    </location>
</feature>
<evidence type="ECO:0000313" key="4">
    <source>
        <dbReference type="Proteomes" id="UP000284375"/>
    </source>
</evidence>
<feature type="compositionally biased region" description="Polar residues" evidence="2">
    <location>
        <begin position="323"/>
        <end position="338"/>
    </location>
</feature>
<dbReference type="OrthoDB" id="4088568at2759"/>
<evidence type="ECO:0000313" key="3">
    <source>
        <dbReference type="EMBL" id="ROV93931.1"/>
    </source>
</evidence>
<proteinExistence type="predicted"/>
<feature type="compositionally biased region" description="Polar residues" evidence="2">
    <location>
        <begin position="690"/>
        <end position="706"/>
    </location>
</feature>
<reference evidence="3 4" key="1">
    <citation type="submission" date="2015-09" db="EMBL/GenBank/DDBJ databases">
        <title>Host preference determinants of Valsa canker pathogens revealed by comparative genomics.</title>
        <authorList>
            <person name="Yin Z."/>
            <person name="Huang L."/>
        </authorList>
    </citation>
    <scope>NUCLEOTIDE SEQUENCE [LARGE SCALE GENOMIC DNA]</scope>
    <source>
        <strain evidence="3 4">YSFL</strain>
    </source>
</reference>
<accession>A0A423VS85</accession>
<dbReference type="SUPFAM" id="SSF57997">
    <property type="entry name" value="Tropomyosin"/>
    <property type="match status" value="1"/>
</dbReference>
<gene>
    <name evidence="3" type="ORF">VSDG_06243</name>
</gene>